<dbReference type="Proteomes" id="UP000215002">
    <property type="component" value="Chromosome"/>
</dbReference>
<sequence>MCAFDKEVFDATNLDWIKIIFMLSDSRYNYYLTADFLPPNLKFLTINNFGQQNKK</sequence>
<dbReference type="KEGG" id="muc:MuYL_3073"/>
<accession>A0A223NZF1</accession>
<organism evidence="1 2">
    <name type="scientific">Mucilaginibacter xinganensis</name>
    <dbReference type="NCBI Taxonomy" id="1234841"/>
    <lineage>
        <taxon>Bacteria</taxon>
        <taxon>Pseudomonadati</taxon>
        <taxon>Bacteroidota</taxon>
        <taxon>Sphingobacteriia</taxon>
        <taxon>Sphingobacteriales</taxon>
        <taxon>Sphingobacteriaceae</taxon>
        <taxon>Mucilaginibacter</taxon>
    </lineage>
</organism>
<dbReference type="AlphaFoldDB" id="A0A223NZF1"/>
<evidence type="ECO:0000313" key="2">
    <source>
        <dbReference type="Proteomes" id="UP000215002"/>
    </source>
</evidence>
<protein>
    <submittedName>
        <fullName evidence="1">Uncharacterized protein</fullName>
    </submittedName>
</protein>
<reference evidence="1 2" key="1">
    <citation type="submission" date="2017-08" db="EMBL/GenBank/DDBJ databases">
        <title>Complete genome sequence of Mucilaginibacter sp. strain BJC16-A31.</title>
        <authorList>
            <consortium name="Henan University of Science and Technology"/>
            <person name="You X."/>
        </authorList>
    </citation>
    <scope>NUCLEOTIDE SEQUENCE [LARGE SCALE GENOMIC DNA]</scope>
    <source>
        <strain evidence="1 2">BJC16-A31</strain>
    </source>
</reference>
<gene>
    <name evidence="1" type="ORF">MuYL_3073</name>
</gene>
<proteinExistence type="predicted"/>
<evidence type="ECO:0000313" key="1">
    <source>
        <dbReference type="EMBL" id="ASU34958.1"/>
    </source>
</evidence>
<keyword evidence="2" id="KW-1185">Reference proteome</keyword>
<name>A0A223NZF1_9SPHI</name>
<dbReference type="EMBL" id="CP022743">
    <property type="protein sequence ID" value="ASU34958.1"/>
    <property type="molecule type" value="Genomic_DNA"/>
</dbReference>